<dbReference type="Pfam" id="PF12436">
    <property type="entry name" value="USP7_ICP0_bdg"/>
    <property type="match status" value="1"/>
</dbReference>
<dbReference type="PROSITE" id="PS50144">
    <property type="entry name" value="MATH"/>
    <property type="match status" value="1"/>
</dbReference>
<dbReference type="SUPFAM" id="SSF49599">
    <property type="entry name" value="TRAF domain-like"/>
    <property type="match status" value="1"/>
</dbReference>
<dbReference type="AlphaFoldDB" id="A0A9J6C0L9"/>
<evidence type="ECO:0000256" key="10">
    <source>
        <dbReference type="ARBA" id="ARBA00023242"/>
    </source>
</evidence>
<proteinExistence type="inferred from homology"/>
<dbReference type="InterPro" id="IPR024729">
    <property type="entry name" value="USP7_ICP0-binding_dom"/>
</dbReference>
<evidence type="ECO:0000256" key="12">
    <source>
        <dbReference type="ARBA" id="ARBA00031508"/>
    </source>
</evidence>
<evidence type="ECO:0000259" key="15">
    <source>
        <dbReference type="PROSITE" id="PS50235"/>
    </source>
</evidence>
<dbReference type="PROSITE" id="PS00972">
    <property type="entry name" value="USP_1"/>
    <property type="match status" value="1"/>
</dbReference>
<dbReference type="InterPro" id="IPR050164">
    <property type="entry name" value="Peptidase_C19"/>
</dbReference>
<keyword evidence="8" id="KW-0378">Hydrolase</keyword>
<feature type="domain" description="USP" evidence="15">
    <location>
        <begin position="168"/>
        <end position="476"/>
    </location>
</feature>
<dbReference type="InterPro" id="IPR002083">
    <property type="entry name" value="MATH/TRAF_dom"/>
</dbReference>
<dbReference type="GO" id="GO:0031647">
    <property type="term" value="P:regulation of protein stability"/>
    <property type="evidence" value="ECO:0007669"/>
    <property type="project" value="TreeGrafter"/>
</dbReference>
<dbReference type="Proteomes" id="UP001107558">
    <property type="component" value="Chromosome 2"/>
</dbReference>
<dbReference type="EMBL" id="JADBJN010000002">
    <property type="protein sequence ID" value="KAG5675363.1"/>
    <property type="molecule type" value="Genomic_DNA"/>
</dbReference>
<dbReference type="GO" id="GO:0006508">
    <property type="term" value="P:proteolysis"/>
    <property type="evidence" value="ECO:0007669"/>
    <property type="project" value="UniProtKB-KW"/>
</dbReference>
<evidence type="ECO:0000256" key="5">
    <source>
        <dbReference type="ARBA" id="ARBA00021393"/>
    </source>
</evidence>
<dbReference type="InterPro" id="IPR001394">
    <property type="entry name" value="Peptidase_C19_UCH"/>
</dbReference>
<keyword evidence="7" id="KW-0833">Ubl conjugation pathway</keyword>
<accession>A0A9J6C0L9</accession>
<dbReference type="Gene3D" id="3.10.20.90">
    <property type="entry name" value="Phosphatidylinositol 3-kinase Catalytic Subunit, Chain A, domain 1"/>
    <property type="match status" value="2"/>
</dbReference>
<evidence type="ECO:0000256" key="9">
    <source>
        <dbReference type="ARBA" id="ARBA00022807"/>
    </source>
</evidence>
<dbReference type="GO" id="GO:0005829">
    <property type="term" value="C:cytosol"/>
    <property type="evidence" value="ECO:0007669"/>
    <property type="project" value="TreeGrafter"/>
</dbReference>
<dbReference type="InterPro" id="IPR028889">
    <property type="entry name" value="USP"/>
</dbReference>
<dbReference type="Gene3D" id="3.90.70.10">
    <property type="entry name" value="Cysteine proteinases"/>
    <property type="match status" value="1"/>
</dbReference>
<evidence type="ECO:0000256" key="4">
    <source>
        <dbReference type="ARBA" id="ARBA00012759"/>
    </source>
</evidence>
<comment type="similarity">
    <text evidence="3">Belongs to the peptidase C19 family.</text>
</comment>
<dbReference type="CDD" id="cd02659">
    <property type="entry name" value="peptidase_C19C"/>
    <property type="match status" value="1"/>
</dbReference>
<dbReference type="InterPro" id="IPR018200">
    <property type="entry name" value="USP_CS"/>
</dbReference>
<evidence type="ECO:0000256" key="2">
    <source>
        <dbReference type="ARBA" id="ARBA00004123"/>
    </source>
</evidence>
<dbReference type="InterPro" id="IPR029346">
    <property type="entry name" value="USP_C"/>
</dbReference>
<comment type="caution">
    <text evidence="16">The sequence shown here is derived from an EMBL/GenBank/DDBJ whole genome shotgun (WGS) entry which is preliminary data.</text>
</comment>
<dbReference type="EC" id="3.4.19.12" evidence="4"/>
<feature type="region of interest" description="Disordered" evidence="13">
    <location>
        <begin position="1"/>
        <end position="20"/>
    </location>
</feature>
<dbReference type="SMART" id="SM00061">
    <property type="entry name" value="MATH"/>
    <property type="match status" value="1"/>
</dbReference>
<evidence type="ECO:0000256" key="13">
    <source>
        <dbReference type="SAM" id="MobiDB-lite"/>
    </source>
</evidence>
<dbReference type="Pfam" id="PF00443">
    <property type="entry name" value="UCH"/>
    <property type="match status" value="1"/>
</dbReference>
<keyword evidence="10" id="KW-0539">Nucleus</keyword>
<dbReference type="FunFam" id="2.60.210.10:FF:000006">
    <property type="entry name" value="Ubiquitin carboxyl-terminal hydrolase 7"/>
    <property type="match status" value="1"/>
</dbReference>
<gene>
    <name evidence="16" type="ORF">PVAND_005272</name>
</gene>
<sequence>METEENETPDITPSDHNMEDELRSEATFQLTIENFSKMSETMLSEAHYVRGLPWKIMAMPRSSNDKDKSLGFFLQCNAECDSNWNCSATADLRLLSFKKETPPVSRKIKHVFYNKENDWGFSTFQSFADILDPEKGYIQNDTIVLEVHVQAEAPHNAYWDSKKLTGYVGLKNQGATCYMNSLLQTLYFTNELRKAVYKMPTEADDSSKSVALALQRVFHELQSSNKPVGTKKLTKSFGWETLDSFMQHDVQEFLRVLLDKLEIKMKGTSIEGTIPRLFAGKMISFIKCKNVNYKSTKTETFYDIQLNIKGKKNVYESFDDYVSTEILDDENKYDAGEYGLQKAEKGVIFASFPPVLHLHLLRFQYDPMTNNSVKFNDRFEFHEKINLDKYLEKPEETPANYILHAVLVHSGDNHGGHYVVFINPRGDGNWCKFDDDVVSAVPKTAAIDQNYGGTEDDFMLNVRNCTNAYMLVYVREAQMKTILQEIAEEDIPSELNDKLNEEKRMEMAKRKERNEASNYINVNVILEDYFDGHHANDLFNPDATHYRCFKIKQNSPLHELVSLIQSTFKVSPLKMRLWSFSYMGSHSGGQMYHNSTSGSGGLLSNGLYNIDINDPELLNNPVTYLSRDHNPWTLFLEMPPPDLECAALPPYSANVHLLVFFKYYDPVNKSLTYAGSRIVVHDEKLIDLVSELNELIGMPPDTALDFYKTKVKVDPHVPVATLAKNGEIFIFERNEKLPNLELPTYLDYYNDLQFRVEVTFIDKNIQNDNGFTIELSINSTYDQMAKAVGQRINVDPYEIQFFKSVSYKDIPGPAIAGSFEGQLKDILQSKSKNSKKFLFYQRLSMNINDLEDKKPFKCMFLLPSNKDMKEVTLYPHKNGTVKTLLEEAAKVVKFSDSNSTKRLRICEQHSSKLIWPGPSENTSLDKLQVYSESASQTQTQKFLRIEEVPMDEMDIDEQMEALVPVIHFHKNLFTMFGVPLLIKVCDQETYKDVKNRIQKKLNISQYEWEKYKLAIIQNKSANPVDDNDKVILEKFQGDESSRCLLGLDHANKSAYPTTKLNIFEKSIKIYN</sequence>
<dbReference type="Pfam" id="PF14533">
    <property type="entry name" value="USP7_C2"/>
    <property type="match status" value="1"/>
</dbReference>
<evidence type="ECO:0000313" key="16">
    <source>
        <dbReference type="EMBL" id="KAG5675363.1"/>
    </source>
</evidence>
<evidence type="ECO:0000259" key="14">
    <source>
        <dbReference type="PROSITE" id="PS50144"/>
    </source>
</evidence>
<keyword evidence="6" id="KW-0645">Protease</keyword>
<keyword evidence="9" id="KW-0788">Thiol protease</keyword>
<dbReference type="InterPro" id="IPR008974">
    <property type="entry name" value="TRAF-like"/>
</dbReference>
<evidence type="ECO:0000256" key="8">
    <source>
        <dbReference type="ARBA" id="ARBA00022801"/>
    </source>
</evidence>
<dbReference type="SUPFAM" id="SSF54001">
    <property type="entry name" value="Cysteine proteinases"/>
    <property type="match status" value="1"/>
</dbReference>
<keyword evidence="17" id="KW-1185">Reference proteome</keyword>
<organism evidence="16 17">
    <name type="scientific">Polypedilum vanderplanki</name>
    <name type="common">Sleeping chironomid midge</name>
    <dbReference type="NCBI Taxonomy" id="319348"/>
    <lineage>
        <taxon>Eukaryota</taxon>
        <taxon>Metazoa</taxon>
        <taxon>Ecdysozoa</taxon>
        <taxon>Arthropoda</taxon>
        <taxon>Hexapoda</taxon>
        <taxon>Insecta</taxon>
        <taxon>Pterygota</taxon>
        <taxon>Neoptera</taxon>
        <taxon>Endopterygota</taxon>
        <taxon>Diptera</taxon>
        <taxon>Nematocera</taxon>
        <taxon>Chironomoidea</taxon>
        <taxon>Chironomidae</taxon>
        <taxon>Chironominae</taxon>
        <taxon>Polypedilum</taxon>
        <taxon>Polypedilum</taxon>
    </lineage>
</organism>
<dbReference type="PANTHER" id="PTHR24006:SF644">
    <property type="entry name" value="UBIQUITIN CARBOXYL-TERMINAL HYDROLASE 7"/>
    <property type="match status" value="1"/>
</dbReference>
<protein>
    <recommendedName>
        <fullName evidence="5">Ubiquitin carboxyl-terminal hydrolase 7</fullName>
        <ecNumber evidence="4">3.4.19.12</ecNumber>
    </recommendedName>
    <alternativeName>
        <fullName evidence="12">Ubiquitin thioesterase 7</fullName>
    </alternativeName>
    <alternativeName>
        <fullName evidence="11">Ubiquitin-specific-processing protease 7</fullName>
    </alternativeName>
</protein>
<reference evidence="16" key="1">
    <citation type="submission" date="2021-03" db="EMBL/GenBank/DDBJ databases">
        <title>Chromosome level genome of the anhydrobiotic midge Polypedilum vanderplanki.</title>
        <authorList>
            <person name="Yoshida Y."/>
            <person name="Kikawada T."/>
            <person name="Gusev O."/>
        </authorList>
    </citation>
    <scope>NUCLEOTIDE SEQUENCE</scope>
    <source>
        <strain evidence="16">NIAS01</strain>
        <tissue evidence="16">Whole body or cell culture</tissue>
    </source>
</reference>
<dbReference type="InterPro" id="IPR038765">
    <property type="entry name" value="Papain-like_cys_pep_sf"/>
</dbReference>
<feature type="domain" description="MATH" evidence="14">
    <location>
        <begin position="25"/>
        <end position="149"/>
    </location>
</feature>
<dbReference type="PANTHER" id="PTHR24006">
    <property type="entry name" value="UBIQUITIN CARBOXYL-TERMINAL HYDROLASE"/>
    <property type="match status" value="1"/>
</dbReference>
<dbReference type="FunFam" id="3.90.70.10:FF:000005">
    <property type="entry name" value="Ubiquitin carboxyl-terminal hydrolase 7"/>
    <property type="match status" value="1"/>
</dbReference>
<dbReference type="Gene3D" id="2.60.210.10">
    <property type="entry name" value="Apoptosis, Tumor Necrosis Factor Receptor Associated Protein 2, Chain A"/>
    <property type="match status" value="1"/>
</dbReference>
<evidence type="ECO:0000256" key="11">
    <source>
        <dbReference type="ARBA" id="ARBA00031500"/>
    </source>
</evidence>
<name>A0A9J6C0L9_POLVA</name>
<dbReference type="PROSITE" id="PS50235">
    <property type="entry name" value="USP_3"/>
    <property type="match status" value="1"/>
</dbReference>
<comment type="catalytic activity">
    <reaction evidence="1">
        <text>Thiol-dependent hydrolysis of ester, thioester, amide, peptide and isopeptide bonds formed by the C-terminal Gly of ubiquitin (a 76-residue protein attached to proteins as an intracellular targeting signal).</text>
        <dbReference type="EC" id="3.4.19.12"/>
    </reaction>
</comment>
<evidence type="ECO:0000256" key="3">
    <source>
        <dbReference type="ARBA" id="ARBA00009085"/>
    </source>
</evidence>
<dbReference type="Pfam" id="PF22486">
    <property type="entry name" value="MATH_2"/>
    <property type="match status" value="1"/>
</dbReference>
<dbReference type="OrthoDB" id="289038at2759"/>
<evidence type="ECO:0000313" key="17">
    <source>
        <dbReference type="Proteomes" id="UP001107558"/>
    </source>
</evidence>
<dbReference type="GO" id="GO:0005634">
    <property type="term" value="C:nucleus"/>
    <property type="evidence" value="ECO:0007669"/>
    <property type="project" value="UniProtKB-SubCell"/>
</dbReference>
<comment type="subcellular location">
    <subcellularLocation>
        <location evidence="2">Nucleus</location>
    </subcellularLocation>
</comment>
<dbReference type="GO" id="GO:0016579">
    <property type="term" value="P:protein deubiquitination"/>
    <property type="evidence" value="ECO:0007669"/>
    <property type="project" value="InterPro"/>
</dbReference>
<dbReference type="CDD" id="cd03772">
    <property type="entry name" value="MATH_HAUSP"/>
    <property type="match status" value="1"/>
</dbReference>
<evidence type="ECO:0000256" key="7">
    <source>
        <dbReference type="ARBA" id="ARBA00022786"/>
    </source>
</evidence>
<evidence type="ECO:0000256" key="1">
    <source>
        <dbReference type="ARBA" id="ARBA00000707"/>
    </source>
</evidence>
<dbReference type="PROSITE" id="PS00973">
    <property type="entry name" value="USP_2"/>
    <property type="match status" value="1"/>
</dbReference>
<dbReference type="GO" id="GO:0004843">
    <property type="term" value="F:cysteine-type deubiquitinase activity"/>
    <property type="evidence" value="ECO:0007669"/>
    <property type="project" value="UniProtKB-EC"/>
</dbReference>
<evidence type="ECO:0000256" key="6">
    <source>
        <dbReference type="ARBA" id="ARBA00022670"/>
    </source>
</evidence>